<dbReference type="InterPro" id="IPR035979">
    <property type="entry name" value="RBD_domain_sf"/>
</dbReference>
<dbReference type="GeneID" id="141461766"/>
<dbReference type="eggNOG" id="KOG4206">
    <property type="taxonomic scope" value="Eukaryota"/>
</dbReference>
<dbReference type="RefSeq" id="XP_073999180.1">
    <property type="nucleotide sequence ID" value="XM_074143079.1"/>
</dbReference>
<dbReference type="PANTHER" id="PTHR16105:SF0">
    <property type="entry name" value="RNA-BINDING REGION-CONTAINING PROTEIN 3"/>
    <property type="match status" value="1"/>
</dbReference>
<dbReference type="FunFam" id="3.30.70.330:FF:000207">
    <property type="entry name" value="RNA-binding region (RNP1, RRM)-containing 3"/>
    <property type="match status" value="1"/>
</dbReference>
<organism evidence="9">
    <name type="scientific">Rhodnius prolixus</name>
    <name type="common">Triatomid bug</name>
    <dbReference type="NCBI Taxonomy" id="13249"/>
    <lineage>
        <taxon>Eukaryota</taxon>
        <taxon>Metazoa</taxon>
        <taxon>Ecdysozoa</taxon>
        <taxon>Arthropoda</taxon>
        <taxon>Hexapoda</taxon>
        <taxon>Insecta</taxon>
        <taxon>Pterygota</taxon>
        <taxon>Neoptera</taxon>
        <taxon>Paraneoptera</taxon>
        <taxon>Hemiptera</taxon>
        <taxon>Heteroptera</taxon>
        <taxon>Panheteroptera</taxon>
        <taxon>Cimicomorpha</taxon>
        <taxon>Reduviidae</taxon>
        <taxon>Triatominae</taxon>
        <taxon>Rhodnius</taxon>
    </lineage>
</organism>
<evidence type="ECO:0000313" key="9">
    <source>
        <dbReference type="EMBL" id="JAA76487.1"/>
    </source>
</evidence>
<dbReference type="Pfam" id="PF00076">
    <property type="entry name" value="RRM_1"/>
    <property type="match status" value="1"/>
</dbReference>
<dbReference type="InterPro" id="IPR000504">
    <property type="entry name" value="RRM_dom"/>
</dbReference>
<dbReference type="GO" id="GO:0000398">
    <property type="term" value="P:mRNA splicing, via spliceosome"/>
    <property type="evidence" value="ECO:0007669"/>
    <property type="project" value="TreeGrafter"/>
</dbReference>
<sequence length="462" mass="52776">MPENTTLVVRHFPPSYSKEERIQFLKAFNAVEVKCLISKYKKQSLVFAKFRTRREAEAVLKHLHQEELEDGCCLSLEFAKGSEFSNFAKDFESGIERIAETKDDQSHQRRILEDFLGRLNSWSRHLDFRHPPPHHLSYQYPPPTLSVLTNIAKALAAVPKFYTQVLHLMNKMSLPCPFADNFSISSETMPDLFANLFIGLEKKTALAETARPENESCEESEIESDPDTAVPNVGLKRAFKTKSISRAKRLRLVKPPIPKNEKSGQLVKPEEVFDLPSQNPKSEPTKIEVKVISDLNAVAATGNDLEISSEGFEKMEPQEKAQSGVSESTETAKDEKEEDLTRGFITEEELAMNRISSRDQRMLPVFKNYQPGLPSCRLYLKNLNKNVELADLNYIYRRFYVQHEDEQGTMFDIRLMQEGRMKGQAFITLQNEKQAEIALKETNGYILKGKPIVVQFARAKPK</sequence>
<dbReference type="GO" id="GO:0005689">
    <property type="term" value="C:U12-type spliceosomal complex"/>
    <property type="evidence" value="ECO:0007669"/>
    <property type="project" value="TreeGrafter"/>
</dbReference>
<dbReference type="PANTHER" id="PTHR16105">
    <property type="entry name" value="RNA-BINDING REGION-CONTAINING PROTEIN 3"/>
    <property type="match status" value="1"/>
</dbReference>
<evidence type="ECO:0000259" key="8">
    <source>
        <dbReference type="PROSITE" id="PS50102"/>
    </source>
</evidence>
<proteinExistence type="evidence at transcript level"/>
<feature type="compositionally biased region" description="Acidic residues" evidence="7">
    <location>
        <begin position="215"/>
        <end position="226"/>
    </location>
</feature>
<evidence type="ECO:0000256" key="1">
    <source>
        <dbReference type="ARBA" id="ARBA00004123"/>
    </source>
</evidence>
<dbReference type="Gene3D" id="6.10.250.610">
    <property type="match status" value="1"/>
</dbReference>
<reference evidence="10" key="3">
    <citation type="submission" date="2025-05" db="UniProtKB">
        <authorList>
            <consortium name="EnsemblMetazoa"/>
        </authorList>
    </citation>
    <scope>IDENTIFICATION</scope>
</reference>
<dbReference type="InterPro" id="IPR012677">
    <property type="entry name" value="Nucleotide-bd_a/b_plait_sf"/>
</dbReference>
<feature type="domain" description="RRM" evidence="8">
    <location>
        <begin position="376"/>
        <end position="459"/>
    </location>
</feature>
<evidence type="ECO:0000256" key="3">
    <source>
        <dbReference type="ARBA" id="ARBA00022737"/>
    </source>
</evidence>
<dbReference type="EnsemblMetazoa" id="RPRC013921.R1">
    <property type="protein sequence ID" value="RPRC013921.P1"/>
    <property type="gene ID" value="RPRC013921"/>
</dbReference>
<evidence type="ECO:0000256" key="6">
    <source>
        <dbReference type="PROSITE-ProRule" id="PRU00176"/>
    </source>
</evidence>
<dbReference type="SMART" id="SM00360">
    <property type="entry name" value="RRM"/>
    <property type="match status" value="2"/>
</dbReference>
<dbReference type="VEuPathDB" id="VectorBase:RPRC013921"/>
<evidence type="ECO:0000313" key="10">
    <source>
        <dbReference type="EnsemblMetazoa" id="RPRC013921.P1"/>
    </source>
</evidence>
<feature type="compositionally biased region" description="Polar residues" evidence="7">
    <location>
        <begin position="320"/>
        <end position="329"/>
    </location>
</feature>
<dbReference type="PROSITE" id="PS50102">
    <property type="entry name" value="RRM"/>
    <property type="match status" value="2"/>
</dbReference>
<reference evidence="9" key="1">
    <citation type="submission" date="2013-04" db="EMBL/GenBank/DDBJ databases">
        <title>An insight into the transcriptome of the digestive tract of the blood sucking bug, Rhodnius prolixus.</title>
        <authorList>
            <person name="Ribeiro J.M.C."/>
            <person name="Genta F.A."/>
            <person name="Sorgine M.H.F."/>
            <person name="Paiva-Silva G.O."/>
            <person name="Majerowicz D."/>
            <person name="Medeiros M."/>
            <person name="Koerich L."/>
            <person name="Terra W.R."/>
            <person name="Ferreira C."/>
            <person name="Pimentel A.C."/>
            <person name="Bisch P.M."/>
            <person name="Diniz M.M.P."/>
            <person name="Nascimento R."/>
            <person name="Salmon D."/>
            <person name="Silber A.M."/>
            <person name="Alves M."/>
            <person name="Oliveira M.F."/>
            <person name="Gondim K.C."/>
            <person name="Silva Neto M.A.C."/>
            <person name="Atella G.C."/>
            <person name="Araujo H."/>
            <person name="Dias F.S."/>
            <person name="Polycarpo C.R."/>
            <person name="Fampa P."/>
            <person name="Melo A.C."/>
            <person name="Tanaka A.S."/>
            <person name="Balczun C."/>
            <person name="Oliveira J.H.M."/>
            <person name="Goncalves R."/>
            <person name="Lazoski C."/>
            <person name="Pereira M.A."/>
            <person name="Rivera-Pomar R."/>
            <person name="Diambra L."/>
            <person name="Schaub G.A."/>
            <person name="Garcia E.S."/>
            <person name="Azambuja P."/>
            <person name="Braz G.R.C."/>
            <person name="Oliveira P.L."/>
        </authorList>
    </citation>
    <scope>NUCLEOTIDE SEQUENCE</scope>
</reference>
<evidence type="ECO:0000256" key="7">
    <source>
        <dbReference type="SAM" id="MobiDB-lite"/>
    </source>
</evidence>
<dbReference type="HOGENOM" id="CLU_039888_2_1_1"/>
<reference evidence="11" key="2">
    <citation type="submission" date="2015-04" db="EMBL/GenBank/DDBJ databases">
        <authorList>
            <person name="Wilson R.K."/>
            <person name="Warren W."/>
            <person name="Dotson E."/>
            <person name="Oliveira P.L."/>
        </authorList>
    </citation>
    <scope>NUCLEOTIDE SEQUENCE</scope>
</reference>
<dbReference type="EMBL" id="ACPB03004219">
    <property type="status" value="NOT_ANNOTATED_CDS"/>
    <property type="molecule type" value="Genomic_DNA"/>
</dbReference>
<dbReference type="Proteomes" id="UP000015103">
    <property type="component" value="Unassembled WGS sequence"/>
</dbReference>
<feature type="region of interest" description="Disordered" evidence="7">
    <location>
        <begin position="313"/>
        <end position="338"/>
    </location>
</feature>
<comment type="subcellular location">
    <subcellularLocation>
        <location evidence="1">Nucleus</location>
    </subcellularLocation>
</comment>
<evidence type="ECO:0000256" key="5">
    <source>
        <dbReference type="ARBA" id="ARBA00023242"/>
    </source>
</evidence>
<dbReference type="Gene3D" id="3.30.70.330">
    <property type="match status" value="2"/>
</dbReference>
<keyword evidence="3" id="KW-0677">Repeat</keyword>
<dbReference type="EMBL" id="ACPB03004220">
    <property type="status" value="NOT_ANNOTATED_CDS"/>
    <property type="molecule type" value="Genomic_DNA"/>
</dbReference>
<protein>
    <recommendedName>
        <fullName evidence="2">RNA-binding region-containing protein 3</fullName>
    </recommendedName>
</protein>
<dbReference type="GO" id="GO:0030626">
    <property type="term" value="F:U12 snRNA binding"/>
    <property type="evidence" value="ECO:0007669"/>
    <property type="project" value="TreeGrafter"/>
</dbReference>
<feature type="domain" description="RRM" evidence="8">
    <location>
        <begin position="5"/>
        <end position="81"/>
    </location>
</feature>
<evidence type="ECO:0000256" key="4">
    <source>
        <dbReference type="ARBA" id="ARBA00022884"/>
    </source>
</evidence>
<dbReference type="GO" id="GO:0097157">
    <property type="term" value="F:pre-mRNA intronic binding"/>
    <property type="evidence" value="ECO:0007669"/>
    <property type="project" value="TreeGrafter"/>
</dbReference>
<dbReference type="InterPro" id="IPR045164">
    <property type="entry name" value="RBM41/RNPC3"/>
</dbReference>
<accession>R4FMF7</accession>
<dbReference type="STRING" id="13249.R4FMF7"/>
<dbReference type="CDD" id="cd12239">
    <property type="entry name" value="RRM2_RBM40_like"/>
    <property type="match status" value="1"/>
</dbReference>
<dbReference type="OMA" id="AINIRHE"/>
<evidence type="ECO:0000313" key="11">
    <source>
        <dbReference type="Proteomes" id="UP000015103"/>
    </source>
</evidence>
<evidence type="ECO:0000256" key="2">
    <source>
        <dbReference type="ARBA" id="ARBA00020364"/>
    </source>
</evidence>
<keyword evidence="4 6" id="KW-0694">RNA-binding</keyword>
<feature type="region of interest" description="Disordered" evidence="7">
    <location>
        <begin position="209"/>
        <end position="229"/>
    </location>
</feature>
<dbReference type="SUPFAM" id="SSF54928">
    <property type="entry name" value="RNA-binding domain, RBD"/>
    <property type="match status" value="2"/>
</dbReference>
<keyword evidence="5" id="KW-0539">Nucleus</keyword>
<dbReference type="AlphaFoldDB" id="R4FMF7"/>
<name>R4FMF7_RHOPR</name>
<keyword evidence="11" id="KW-1185">Reference proteome</keyword>
<dbReference type="EMBL" id="GAHY01001023">
    <property type="protein sequence ID" value="JAA76487.1"/>
    <property type="molecule type" value="mRNA"/>
</dbReference>